<feature type="domain" description="CopC" evidence="7">
    <location>
        <begin position="28"/>
        <end position="121"/>
    </location>
</feature>
<protein>
    <submittedName>
        <fullName evidence="8">Copper resistance protein CopC</fullName>
    </submittedName>
</protein>
<feature type="transmembrane region" description="Helical" evidence="5">
    <location>
        <begin position="145"/>
        <end position="166"/>
    </location>
</feature>
<dbReference type="InterPro" id="IPR014755">
    <property type="entry name" value="Cu-Rt/internalin_Ig-like"/>
</dbReference>
<dbReference type="InterPro" id="IPR032694">
    <property type="entry name" value="CopC/D"/>
</dbReference>
<gene>
    <name evidence="8" type="ORF">GII30_05565</name>
</gene>
<keyword evidence="2" id="KW-0479">Metal-binding</keyword>
<name>A0A857KH56_9ACTN</name>
<dbReference type="InterPro" id="IPR014756">
    <property type="entry name" value="Ig_E-set"/>
</dbReference>
<evidence type="ECO:0000256" key="4">
    <source>
        <dbReference type="ARBA" id="ARBA00023008"/>
    </source>
</evidence>
<evidence type="ECO:0000256" key="3">
    <source>
        <dbReference type="ARBA" id="ARBA00022729"/>
    </source>
</evidence>
<keyword evidence="3 6" id="KW-0732">Signal</keyword>
<dbReference type="GO" id="GO:0030313">
    <property type="term" value="C:cell envelope"/>
    <property type="evidence" value="ECO:0007669"/>
    <property type="project" value="UniProtKB-SubCell"/>
</dbReference>
<feature type="signal peptide" evidence="6">
    <location>
        <begin position="1"/>
        <end position="22"/>
    </location>
</feature>
<sequence>MRKPVAITLMFLLTTLFGAVWAAPASAHSSLRSSVPEEGAQLSASPPEVVLTFNEPLQEQFAVLTVVGPDGNFWQDGTATVDGPRLRVALRPLGPAGTYTVNYRVTSADGHPIEGQRRFTLTVAGTGTPGASATDESGSDGGTPVWPFIIGAVVVIGAGVGVVFVTSRRTKS</sequence>
<feature type="chain" id="PRO_5038984949" evidence="6">
    <location>
        <begin position="23"/>
        <end position="172"/>
    </location>
</feature>
<dbReference type="GO" id="GO:0046688">
    <property type="term" value="P:response to copper ion"/>
    <property type="evidence" value="ECO:0007669"/>
    <property type="project" value="InterPro"/>
</dbReference>
<dbReference type="GO" id="GO:0005507">
    <property type="term" value="F:copper ion binding"/>
    <property type="evidence" value="ECO:0007669"/>
    <property type="project" value="InterPro"/>
</dbReference>
<evidence type="ECO:0000256" key="1">
    <source>
        <dbReference type="ARBA" id="ARBA00004196"/>
    </source>
</evidence>
<accession>A0A857KH56</accession>
<dbReference type="SUPFAM" id="SSF81296">
    <property type="entry name" value="E set domains"/>
    <property type="match status" value="1"/>
</dbReference>
<dbReference type="GO" id="GO:0005886">
    <property type="term" value="C:plasma membrane"/>
    <property type="evidence" value="ECO:0007669"/>
    <property type="project" value="TreeGrafter"/>
</dbReference>
<proteinExistence type="predicted"/>
<keyword evidence="5" id="KW-0812">Transmembrane</keyword>
<dbReference type="GO" id="GO:0006825">
    <property type="term" value="P:copper ion transport"/>
    <property type="evidence" value="ECO:0007669"/>
    <property type="project" value="InterPro"/>
</dbReference>
<dbReference type="InterPro" id="IPR007348">
    <property type="entry name" value="CopC_dom"/>
</dbReference>
<reference evidence="8" key="1">
    <citation type="journal article" date="2021" name="Nat. Microbiol.">
        <title>Cocultivation of an ultrasmall environmental parasitic bacterium with lytic ability against bacteria associated with wastewater foams.</title>
        <authorList>
            <person name="Batinovic S."/>
            <person name="Rose J.J.A."/>
            <person name="Ratcliffe J."/>
            <person name="Seviour R.J."/>
            <person name="Petrovski S."/>
        </authorList>
    </citation>
    <scope>NUCLEOTIDE SEQUENCE</scope>
    <source>
        <strain evidence="8">CON44</strain>
    </source>
</reference>
<keyword evidence="4" id="KW-0186">Copper</keyword>
<dbReference type="EMBL" id="CP045810">
    <property type="protein sequence ID" value="QHN38719.1"/>
    <property type="molecule type" value="Genomic_DNA"/>
</dbReference>
<evidence type="ECO:0000313" key="8">
    <source>
        <dbReference type="EMBL" id="QHN38719.1"/>
    </source>
</evidence>
<dbReference type="RefSeq" id="WP_005190877.1">
    <property type="nucleotide sequence ID" value="NZ_CP045804.1"/>
</dbReference>
<dbReference type="PANTHER" id="PTHR34820">
    <property type="entry name" value="INNER MEMBRANE PROTEIN YEBZ"/>
    <property type="match status" value="1"/>
</dbReference>
<dbReference type="GO" id="GO:0042597">
    <property type="term" value="C:periplasmic space"/>
    <property type="evidence" value="ECO:0007669"/>
    <property type="project" value="InterPro"/>
</dbReference>
<keyword evidence="5" id="KW-1133">Transmembrane helix</keyword>
<organism evidence="8">
    <name type="scientific">Gordonia amarae</name>
    <dbReference type="NCBI Taxonomy" id="36821"/>
    <lineage>
        <taxon>Bacteria</taxon>
        <taxon>Bacillati</taxon>
        <taxon>Actinomycetota</taxon>
        <taxon>Actinomycetes</taxon>
        <taxon>Mycobacteriales</taxon>
        <taxon>Gordoniaceae</taxon>
        <taxon>Gordonia</taxon>
    </lineage>
</organism>
<evidence type="ECO:0000256" key="2">
    <source>
        <dbReference type="ARBA" id="ARBA00022723"/>
    </source>
</evidence>
<dbReference type="PANTHER" id="PTHR34820:SF4">
    <property type="entry name" value="INNER MEMBRANE PROTEIN YEBZ"/>
    <property type="match status" value="1"/>
</dbReference>
<dbReference type="Pfam" id="PF04234">
    <property type="entry name" value="CopC"/>
    <property type="match status" value="1"/>
</dbReference>
<dbReference type="AlphaFoldDB" id="A0A857KH56"/>
<evidence type="ECO:0000256" key="6">
    <source>
        <dbReference type="SAM" id="SignalP"/>
    </source>
</evidence>
<evidence type="ECO:0000256" key="5">
    <source>
        <dbReference type="SAM" id="Phobius"/>
    </source>
</evidence>
<dbReference type="Gene3D" id="2.60.40.1220">
    <property type="match status" value="1"/>
</dbReference>
<comment type="subcellular location">
    <subcellularLocation>
        <location evidence="1">Cell envelope</location>
    </subcellularLocation>
</comment>
<keyword evidence="5" id="KW-0472">Membrane</keyword>
<evidence type="ECO:0000259" key="7">
    <source>
        <dbReference type="Pfam" id="PF04234"/>
    </source>
</evidence>